<dbReference type="GO" id="GO:0016702">
    <property type="term" value="F:oxidoreductase activity, acting on single donors with incorporation of molecular oxygen, incorporation of two atoms of oxygen"/>
    <property type="evidence" value="ECO:0007669"/>
    <property type="project" value="InterPro"/>
</dbReference>
<name>A0A087T831_STEMI</name>
<organism evidence="5 6">
    <name type="scientific">Stegodyphus mimosarum</name>
    <name type="common">African social velvet spider</name>
    <dbReference type="NCBI Taxonomy" id="407821"/>
    <lineage>
        <taxon>Eukaryota</taxon>
        <taxon>Metazoa</taxon>
        <taxon>Ecdysozoa</taxon>
        <taxon>Arthropoda</taxon>
        <taxon>Chelicerata</taxon>
        <taxon>Arachnida</taxon>
        <taxon>Araneae</taxon>
        <taxon>Araneomorphae</taxon>
        <taxon>Entelegynae</taxon>
        <taxon>Eresoidea</taxon>
        <taxon>Eresidae</taxon>
        <taxon>Stegodyphus</taxon>
    </lineage>
</organism>
<dbReference type="Pfam" id="PF03055">
    <property type="entry name" value="RPE65"/>
    <property type="match status" value="1"/>
</dbReference>
<reference evidence="5 6" key="1">
    <citation type="submission" date="2013-11" db="EMBL/GenBank/DDBJ databases">
        <title>Genome sequencing of Stegodyphus mimosarum.</title>
        <authorList>
            <person name="Bechsgaard J."/>
        </authorList>
    </citation>
    <scope>NUCLEOTIDE SEQUENCE [LARGE SCALE GENOMIC DNA]</scope>
</reference>
<evidence type="ECO:0000256" key="2">
    <source>
        <dbReference type="ARBA" id="ARBA00006787"/>
    </source>
</evidence>
<comment type="cofactor">
    <cofactor evidence="1">
        <name>Fe(2+)</name>
        <dbReference type="ChEBI" id="CHEBI:29033"/>
    </cofactor>
</comment>
<accession>A0A087T831</accession>
<gene>
    <name evidence="5" type="ORF">X975_26519</name>
</gene>
<protein>
    <submittedName>
        <fullName evidence="5">Beta,beta-carotene 9',10'-oxygenase</fullName>
    </submittedName>
</protein>
<sequence>MESVSASAVFPYLRSCKKECDQAIDGELKGEIPRWLKGCLIRIGSGLLEVGEDRFNHVFDGLALMH</sequence>
<keyword evidence="3" id="KW-0479">Metal-binding</keyword>
<dbReference type="STRING" id="407821.A0A087T831"/>
<evidence type="ECO:0000256" key="1">
    <source>
        <dbReference type="ARBA" id="ARBA00001954"/>
    </source>
</evidence>
<evidence type="ECO:0000256" key="4">
    <source>
        <dbReference type="ARBA" id="ARBA00023004"/>
    </source>
</evidence>
<dbReference type="InterPro" id="IPR004294">
    <property type="entry name" value="Carotenoid_Oase"/>
</dbReference>
<evidence type="ECO:0000313" key="5">
    <source>
        <dbReference type="EMBL" id="KFM61270.1"/>
    </source>
</evidence>
<proteinExistence type="inferred from homology"/>
<keyword evidence="4" id="KW-0408">Iron</keyword>
<evidence type="ECO:0000313" key="6">
    <source>
        <dbReference type="Proteomes" id="UP000054359"/>
    </source>
</evidence>
<dbReference type="OrthoDB" id="1069523at2759"/>
<comment type="similarity">
    <text evidence="2">Belongs to the carotenoid oxygenase family.</text>
</comment>
<keyword evidence="6" id="KW-1185">Reference proteome</keyword>
<dbReference type="GO" id="GO:0046872">
    <property type="term" value="F:metal ion binding"/>
    <property type="evidence" value="ECO:0007669"/>
    <property type="project" value="UniProtKB-KW"/>
</dbReference>
<dbReference type="AlphaFoldDB" id="A0A087T831"/>
<dbReference type="EMBL" id="KK113888">
    <property type="protein sequence ID" value="KFM61270.1"/>
    <property type="molecule type" value="Genomic_DNA"/>
</dbReference>
<feature type="non-terminal residue" evidence="5">
    <location>
        <position position="66"/>
    </location>
</feature>
<dbReference type="Proteomes" id="UP000054359">
    <property type="component" value="Unassembled WGS sequence"/>
</dbReference>
<evidence type="ECO:0000256" key="3">
    <source>
        <dbReference type="ARBA" id="ARBA00022723"/>
    </source>
</evidence>